<dbReference type="GO" id="GO:0071111">
    <property type="term" value="F:cyclic-guanylate-specific phosphodiesterase activity"/>
    <property type="evidence" value="ECO:0007669"/>
    <property type="project" value="InterPro"/>
</dbReference>
<dbReference type="InterPro" id="IPR001633">
    <property type="entry name" value="EAL_dom"/>
</dbReference>
<feature type="domain" description="EAL" evidence="1">
    <location>
        <begin position="22"/>
        <end position="265"/>
    </location>
</feature>
<gene>
    <name evidence="2" type="primary">csrD_2</name>
    <name evidence="2" type="ORF">NCTC9504_00882</name>
</gene>
<dbReference type="PROSITE" id="PS50883">
    <property type="entry name" value="EAL"/>
    <property type="match status" value="1"/>
</dbReference>
<dbReference type="CDD" id="cd01948">
    <property type="entry name" value="EAL"/>
    <property type="match status" value="1"/>
</dbReference>
<proteinExistence type="predicted"/>
<dbReference type="EMBL" id="UGMA01000005">
    <property type="protein sequence ID" value="STU58189.1"/>
    <property type="molecule type" value="Genomic_DNA"/>
</dbReference>
<protein>
    <submittedName>
        <fullName evidence="2">Lipoprotein</fullName>
    </submittedName>
</protein>
<dbReference type="SMART" id="SM00052">
    <property type="entry name" value="EAL"/>
    <property type="match status" value="1"/>
</dbReference>
<dbReference type="Gene3D" id="3.20.20.450">
    <property type="entry name" value="EAL domain"/>
    <property type="match status" value="1"/>
</dbReference>
<dbReference type="InterPro" id="IPR035919">
    <property type="entry name" value="EAL_sf"/>
</dbReference>
<dbReference type="Proteomes" id="UP000254020">
    <property type="component" value="Unassembled WGS sequence"/>
</dbReference>
<dbReference type="PANTHER" id="PTHR33121">
    <property type="entry name" value="CYCLIC DI-GMP PHOSPHODIESTERASE PDEF"/>
    <property type="match status" value="1"/>
</dbReference>
<name>A0A377Z2B8_KLEPN</name>
<dbReference type="SUPFAM" id="SSF141868">
    <property type="entry name" value="EAL domain-like"/>
    <property type="match status" value="1"/>
</dbReference>
<evidence type="ECO:0000313" key="3">
    <source>
        <dbReference type="Proteomes" id="UP000254020"/>
    </source>
</evidence>
<evidence type="ECO:0000259" key="1">
    <source>
        <dbReference type="PROSITE" id="PS50883"/>
    </source>
</evidence>
<evidence type="ECO:0000313" key="2">
    <source>
        <dbReference type="EMBL" id="STU58189.1"/>
    </source>
</evidence>
<dbReference type="Pfam" id="PF00563">
    <property type="entry name" value="EAL"/>
    <property type="match status" value="1"/>
</dbReference>
<accession>A0A377Z2B8</accession>
<sequence>MLQGSNSWSVYDDTLPEKGRGNVRWRTLIEQMLSRGGPRLYQKPAVTRDGRVHHRELMSRMYDGKEEVIAAEYMPMVLQFGLAEEYDRLLPFLGFWPEENLALQLSVESLIRPRFQRWLRDALMQCEKSQRQRIIFELAEADVCQYIGRLQPVMRLVNALGVRVAVVQAGLTLVGTSWIKQLDAELIKLHPGLARNIEKRSENQLLVQSLVEACKGMPMQVFATGVRSRSEWLVLSQCGVTGGQGEFFAASQPLDTNVKKYSQRYSV</sequence>
<dbReference type="AlphaFoldDB" id="A0A377Z2B8"/>
<dbReference type="InterPro" id="IPR050706">
    <property type="entry name" value="Cyclic-di-GMP_PDE-like"/>
</dbReference>
<reference evidence="2 3" key="1">
    <citation type="submission" date="2018-06" db="EMBL/GenBank/DDBJ databases">
        <authorList>
            <consortium name="Pathogen Informatics"/>
            <person name="Doyle S."/>
        </authorList>
    </citation>
    <scope>NUCLEOTIDE SEQUENCE [LARGE SCALE GENOMIC DNA]</scope>
    <source>
        <strain evidence="2 3">NCTC9504</strain>
    </source>
</reference>
<dbReference type="PANTHER" id="PTHR33121:SF32">
    <property type="entry name" value="RNASE E SPECIFICITY FACTOR CSRD"/>
    <property type="match status" value="1"/>
</dbReference>
<organism evidence="2 3">
    <name type="scientific">Klebsiella pneumoniae subsp. pneumoniae</name>
    <dbReference type="NCBI Taxonomy" id="72407"/>
    <lineage>
        <taxon>Bacteria</taxon>
        <taxon>Pseudomonadati</taxon>
        <taxon>Pseudomonadota</taxon>
        <taxon>Gammaproteobacteria</taxon>
        <taxon>Enterobacterales</taxon>
        <taxon>Enterobacteriaceae</taxon>
        <taxon>Klebsiella/Raoultella group</taxon>
        <taxon>Klebsiella</taxon>
        <taxon>Klebsiella pneumoniae complex</taxon>
    </lineage>
</organism>
<keyword evidence="2" id="KW-0449">Lipoprotein</keyword>